<reference evidence="1" key="1">
    <citation type="submission" date="2007-10" db="EMBL/GenBank/DDBJ databases">
        <authorList>
            <person name="Fulton L."/>
            <person name="Clifton S."/>
            <person name="Fulton B."/>
            <person name="Xu J."/>
            <person name="Minx P."/>
            <person name="Pepin K.H."/>
            <person name="Johnson M."/>
            <person name="Thiruvilangam P."/>
            <person name="Bhonagiri V."/>
            <person name="Nash W.E."/>
            <person name="Mardis E.R."/>
            <person name="Wilson R.K."/>
        </authorList>
    </citation>
    <scope>NUCLEOTIDE SEQUENCE [LARGE SCALE GENOMIC DNA]</scope>
    <source>
        <strain evidence="1">DSM 17216</strain>
    </source>
</reference>
<name>B0MV61_9BACT</name>
<sequence>MKRNYIYLRIIASYEYYFSGTIPFDVKNGGSSASVLFKIQYSINKNFQLYKKMRTKCGHISQNKNLK</sequence>
<dbReference type="EMBL" id="ABFK02000017">
    <property type="protein sequence ID" value="EDS03940.1"/>
    <property type="molecule type" value="Genomic_DNA"/>
</dbReference>
<gene>
    <name evidence="1" type="ORF">ALIPUT_01001</name>
</gene>
<protein>
    <submittedName>
        <fullName evidence="1">Uncharacterized protein</fullName>
    </submittedName>
</protein>
<dbReference type="HOGENOM" id="CLU_2802898_0_0_10"/>
<dbReference type="AlphaFoldDB" id="B0MV61"/>
<dbReference type="Proteomes" id="UP000005819">
    <property type="component" value="Unassembled WGS sequence"/>
</dbReference>
<organism evidence="1 2">
    <name type="scientific">Alistipes putredinis DSM 17216</name>
    <dbReference type="NCBI Taxonomy" id="445970"/>
    <lineage>
        <taxon>Bacteria</taxon>
        <taxon>Pseudomonadati</taxon>
        <taxon>Bacteroidota</taxon>
        <taxon>Bacteroidia</taxon>
        <taxon>Bacteroidales</taxon>
        <taxon>Rikenellaceae</taxon>
        <taxon>Alistipes</taxon>
    </lineage>
</organism>
<evidence type="ECO:0000313" key="1">
    <source>
        <dbReference type="EMBL" id="EDS03940.1"/>
    </source>
</evidence>
<comment type="caution">
    <text evidence="1">The sequence shown here is derived from an EMBL/GenBank/DDBJ whole genome shotgun (WGS) entry which is preliminary data.</text>
</comment>
<evidence type="ECO:0000313" key="2">
    <source>
        <dbReference type="Proteomes" id="UP000005819"/>
    </source>
</evidence>
<reference evidence="1" key="2">
    <citation type="submission" date="2013-09" db="EMBL/GenBank/DDBJ databases">
        <title>Draft genome sequence of Alistipes putredinis (DSM 17216).</title>
        <authorList>
            <person name="Sudarsanam P."/>
            <person name="Ley R."/>
            <person name="Guruge J."/>
            <person name="Turnbaugh P.J."/>
            <person name="Mahowald M."/>
            <person name="Liep D."/>
            <person name="Gordon J."/>
        </authorList>
    </citation>
    <scope>NUCLEOTIDE SEQUENCE</scope>
    <source>
        <strain evidence="1">DSM 17216</strain>
    </source>
</reference>
<accession>B0MV61</accession>
<proteinExistence type="predicted"/>
<keyword evidence="2" id="KW-1185">Reference proteome</keyword>